<protein>
    <submittedName>
        <fullName evidence="1">Uncharacterized protein</fullName>
    </submittedName>
</protein>
<name>D1QN29_9BACT</name>
<reference evidence="1 2" key="1">
    <citation type="submission" date="2009-11" db="EMBL/GenBank/DDBJ databases">
        <authorList>
            <person name="Weinstock G."/>
            <person name="Sodergren E."/>
            <person name="Clifton S."/>
            <person name="Fulton L."/>
            <person name="Fulton B."/>
            <person name="Courtney L."/>
            <person name="Fronick C."/>
            <person name="Harrison M."/>
            <person name="Strong C."/>
            <person name="Farmer C."/>
            <person name="Delahaunty K."/>
            <person name="Markovic C."/>
            <person name="Hall O."/>
            <person name="Minx P."/>
            <person name="Tomlinson C."/>
            <person name="Mitreva M."/>
            <person name="Nelson J."/>
            <person name="Hou S."/>
            <person name="Wollam A."/>
            <person name="Pepin K.H."/>
            <person name="Johnson M."/>
            <person name="Bhonagiri V."/>
            <person name="Nash W.E."/>
            <person name="Warren W."/>
            <person name="Chinwalla A."/>
            <person name="Mardis E.R."/>
            <person name="Wilson R.K."/>
        </authorList>
    </citation>
    <scope>NUCLEOTIDE SEQUENCE [LARGE SCALE GENOMIC DNA]</scope>
    <source>
        <strain evidence="1 2">F0302</strain>
    </source>
</reference>
<proteinExistence type="predicted"/>
<evidence type="ECO:0000313" key="1">
    <source>
        <dbReference type="EMBL" id="EFB33602.1"/>
    </source>
</evidence>
<dbReference type="Proteomes" id="UP000004079">
    <property type="component" value="Unassembled WGS sequence"/>
</dbReference>
<organism evidence="1 2">
    <name type="scientific">Segatella oris F0302</name>
    <dbReference type="NCBI Taxonomy" id="649760"/>
    <lineage>
        <taxon>Bacteria</taxon>
        <taxon>Pseudomonadati</taxon>
        <taxon>Bacteroidota</taxon>
        <taxon>Bacteroidia</taxon>
        <taxon>Bacteroidales</taxon>
        <taxon>Prevotellaceae</taxon>
        <taxon>Segatella</taxon>
    </lineage>
</organism>
<dbReference type="HOGENOM" id="CLU_158612_0_0_10"/>
<accession>D1QN29</accession>
<comment type="caution">
    <text evidence="1">The sequence shown here is derived from an EMBL/GenBank/DDBJ whole genome shotgun (WGS) entry which is preliminary data.</text>
</comment>
<evidence type="ECO:0000313" key="2">
    <source>
        <dbReference type="Proteomes" id="UP000004079"/>
    </source>
</evidence>
<dbReference type="EMBL" id="ACUZ02000003">
    <property type="protein sequence ID" value="EFB33602.1"/>
    <property type="molecule type" value="Genomic_DNA"/>
</dbReference>
<dbReference type="AlphaFoldDB" id="D1QN29"/>
<sequence length="152" mass="17138">MLGNIKGIFYFCQINIKKKHMKKSIILAAIALSFGLTACNQQKKVKVEMPTAEMQEEPVDTAFMQANAGEYKSYDGGKSITLKADGTVECKNTKYNYDSWGVMEKNESQASCRLSRKGIDRPISVSVFMDTHEHSIVVDNETFRKAVKKKEK</sequence>
<gene>
    <name evidence="1" type="ORF">HMPREF0971_00365</name>
</gene>
<dbReference type="STRING" id="649760.HMPREF0971_00365"/>